<dbReference type="InterPro" id="IPR053136">
    <property type="entry name" value="UTP_pyrophosphatase-like"/>
</dbReference>
<gene>
    <name evidence="2" type="ORF">SAMN05443428_108128</name>
</gene>
<dbReference type="STRING" id="1147123.SAMN05443428_108128"/>
<dbReference type="AlphaFoldDB" id="A0A1T4XG15"/>
<evidence type="ECO:0000313" key="3">
    <source>
        <dbReference type="Proteomes" id="UP000190105"/>
    </source>
</evidence>
<dbReference type="PANTHER" id="PTHR30399:SF1">
    <property type="entry name" value="UTP PYROPHOSPHATASE"/>
    <property type="match status" value="1"/>
</dbReference>
<dbReference type="EMBL" id="FUYH01000008">
    <property type="protein sequence ID" value="SKA88148.1"/>
    <property type="molecule type" value="Genomic_DNA"/>
</dbReference>
<dbReference type="Gene3D" id="3.30.2010.10">
    <property type="entry name" value="Metalloproteases ('zincins'), catalytic domain"/>
    <property type="match status" value="1"/>
</dbReference>
<dbReference type="InterPro" id="IPR002725">
    <property type="entry name" value="YgjP-like_metallopeptidase"/>
</dbReference>
<dbReference type="PANTHER" id="PTHR30399">
    <property type="entry name" value="UNCHARACTERIZED PROTEIN YGJP"/>
    <property type="match status" value="1"/>
</dbReference>
<dbReference type="RefSeq" id="WP_078696432.1">
    <property type="nucleotide sequence ID" value="NZ_FUYH01000008.1"/>
</dbReference>
<evidence type="ECO:0000313" key="2">
    <source>
        <dbReference type="EMBL" id="SKA88148.1"/>
    </source>
</evidence>
<reference evidence="3" key="1">
    <citation type="submission" date="2017-02" db="EMBL/GenBank/DDBJ databases">
        <authorList>
            <person name="Varghese N."/>
            <person name="Submissions S."/>
        </authorList>
    </citation>
    <scope>NUCLEOTIDE SEQUENCE [LARGE SCALE GENOMIC DNA]</scope>
    <source>
        <strain evidence="3">USBA 833</strain>
    </source>
</reference>
<feature type="domain" description="YgjP-like metallopeptidase" evidence="1">
    <location>
        <begin position="22"/>
        <end position="230"/>
    </location>
</feature>
<dbReference type="OrthoDB" id="9811177at2"/>
<accession>A0A1T4XG15</accession>
<dbReference type="Pfam" id="PF01863">
    <property type="entry name" value="YgjP-like"/>
    <property type="match status" value="1"/>
</dbReference>
<protein>
    <recommendedName>
        <fullName evidence="1">YgjP-like metallopeptidase domain-containing protein</fullName>
    </recommendedName>
</protein>
<organism evidence="2 3">
    <name type="scientific">Caloramator quimbayensis</name>
    <dbReference type="NCBI Taxonomy" id="1147123"/>
    <lineage>
        <taxon>Bacteria</taxon>
        <taxon>Bacillati</taxon>
        <taxon>Bacillota</taxon>
        <taxon>Clostridia</taxon>
        <taxon>Eubacteriales</taxon>
        <taxon>Clostridiaceae</taxon>
        <taxon>Caloramator</taxon>
    </lineage>
</organism>
<sequence length="237" mass="28612">MKLNFQYGNRNIEFDLEYRRRKTLQIAVEAPDKVKVAAPLGMKNEEVIEIVKSKSDWIVQKLFVLSNIEYRQIKREFVNGESFMYLGIDYPLQIIDDSNVKKPQVELCNGKIYIKAPSRDGDILKKALEKWYRERTLEKAKERINYYQKYFNKKPTAIRVKEQKKRWASCTGMDEILFNWRCSMAREDAFDYIVVHEMCHIYHKNHSKDFWKLVESIMPDYKERREWLKKYGVRMNL</sequence>
<evidence type="ECO:0000259" key="1">
    <source>
        <dbReference type="Pfam" id="PF01863"/>
    </source>
</evidence>
<proteinExistence type="predicted"/>
<name>A0A1T4XG15_9CLOT</name>
<keyword evidence="3" id="KW-1185">Reference proteome</keyword>
<dbReference type="Proteomes" id="UP000190105">
    <property type="component" value="Unassembled WGS sequence"/>
</dbReference>
<dbReference type="CDD" id="cd07344">
    <property type="entry name" value="M48_yhfN_like"/>
    <property type="match status" value="1"/>
</dbReference>